<reference evidence="3" key="1">
    <citation type="journal article" date="2021" name="Nat. Commun.">
        <title>Genetic determinants of endophytism in the Arabidopsis root mycobiome.</title>
        <authorList>
            <person name="Mesny F."/>
            <person name="Miyauchi S."/>
            <person name="Thiergart T."/>
            <person name="Pickel B."/>
            <person name="Atanasova L."/>
            <person name="Karlsson M."/>
            <person name="Huettel B."/>
            <person name="Barry K.W."/>
            <person name="Haridas S."/>
            <person name="Chen C."/>
            <person name="Bauer D."/>
            <person name="Andreopoulos W."/>
            <person name="Pangilinan J."/>
            <person name="LaButti K."/>
            <person name="Riley R."/>
            <person name="Lipzen A."/>
            <person name="Clum A."/>
            <person name="Drula E."/>
            <person name="Henrissat B."/>
            <person name="Kohler A."/>
            <person name="Grigoriev I.V."/>
            <person name="Martin F.M."/>
            <person name="Hacquard S."/>
        </authorList>
    </citation>
    <scope>NUCLEOTIDE SEQUENCE</scope>
    <source>
        <strain evidence="3">MPI-CAGE-CH-0230</strain>
    </source>
</reference>
<feature type="compositionally biased region" description="Polar residues" evidence="1">
    <location>
        <begin position="98"/>
        <end position="107"/>
    </location>
</feature>
<dbReference type="Proteomes" id="UP000756346">
    <property type="component" value="Unassembled WGS sequence"/>
</dbReference>
<feature type="region of interest" description="Disordered" evidence="1">
    <location>
        <begin position="98"/>
        <end position="126"/>
    </location>
</feature>
<keyword evidence="4" id="KW-1185">Reference proteome</keyword>
<sequence length="157" mass="17462">MNCEGRPNMSPATLAHAHPLQARETRQAMMAGMPPHSFHAVPSLSFVIVGVIAVPVVQTSLPSLLLPSLSVLLRHLSVRYRVPPPPEIEKITQYSSPIMQKSRPCTSQNQQRKKNQKKVSRNWLKPAVSNPRELPPHLLKNGTNVSCLTACYYVLLL</sequence>
<keyword evidence="2" id="KW-0472">Membrane</keyword>
<organism evidence="3 4">
    <name type="scientific">Microdochium trichocladiopsis</name>
    <dbReference type="NCBI Taxonomy" id="1682393"/>
    <lineage>
        <taxon>Eukaryota</taxon>
        <taxon>Fungi</taxon>
        <taxon>Dikarya</taxon>
        <taxon>Ascomycota</taxon>
        <taxon>Pezizomycotina</taxon>
        <taxon>Sordariomycetes</taxon>
        <taxon>Xylariomycetidae</taxon>
        <taxon>Xylariales</taxon>
        <taxon>Microdochiaceae</taxon>
        <taxon>Microdochium</taxon>
    </lineage>
</organism>
<dbReference type="AlphaFoldDB" id="A0A9P8Y8K8"/>
<name>A0A9P8Y8K8_9PEZI</name>
<comment type="caution">
    <text evidence="3">The sequence shown here is derived from an EMBL/GenBank/DDBJ whole genome shotgun (WGS) entry which is preliminary data.</text>
</comment>
<accession>A0A9P8Y8K8</accession>
<feature type="transmembrane region" description="Helical" evidence="2">
    <location>
        <begin position="44"/>
        <end position="73"/>
    </location>
</feature>
<proteinExistence type="predicted"/>
<evidence type="ECO:0000256" key="2">
    <source>
        <dbReference type="SAM" id="Phobius"/>
    </source>
</evidence>
<protein>
    <submittedName>
        <fullName evidence="3">Uncharacterized protein</fullName>
    </submittedName>
</protein>
<dbReference type="RefSeq" id="XP_046013612.1">
    <property type="nucleotide sequence ID" value="XM_046147702.1"/>
</dbReference>
<keyword evidence="2" id="KW-0812">Transmembrane</keyword>
<dbReference type="GeneID" id="70177248"/>
<dbReference type="EMBL" id="JAGTJQ010000004">
    <property type="protein sequence ID" value="KAH7032780.1"/>
    <property type="molecule type" value="Genomic_DNA"/>
</dbReference>
<evidence type="ECO:0000256" key="1">
    <source>
        <dbReference type="SAM" id="MobiDB-lite"/>
    </source>
</evidence>
<keyword evidence="2" id="KW-1133">Transmembrane helix</keyword>
<gene>
    <name evidence="3" type="ORF">B0I36DRAFT_100575</name>
</gene>
<evidence type="ECO:0000313" key="4">
    <source>
        <dbReference type="Proteomes" id="UP000756346"/>
    </source>
</evidence>
<feature type="compositionally biased region" description="Basic residues" evidence="1">
    <location>
        <begin position="111"/>
        <end position="120"/>
    </location>
</feature>
<evidence type="ECO:0000313" key="3">
    <source>
        <dbReference type="EMBL" id="KAH7032780.1"/>
    </source>
</evidence>